<evidence type="ECO:0000256" key="2">
    <source>
        <dbReference type="ARBA" id="ARBA00022692"/>
    </source>
</evidence>
<dbReference type="InterPro" id="IPR053219">
    <property type="entry name" value="GPCR_Dmsr-1"/>
</dbReference>
<feature type="transmembrane region" description="Helical" evidence="5">
    <location>
        <begin position="91"/>
        <end position="115"/>
    </location>
</feature>
<evidence type="ECO:0000256" key="5">
    <source>
        <dbReference type="SAM" id="Phobius"/>
    </source>
</evidence>
<evidence type="ECO:0000313" key="7">
    <source>
        <dbReference type="EMBL" id="PIO77239.1"/>
    </source>
</evidence>
<feature type="transmembrane region" description="Helical" evidence="5">
    <location>
        <begin position="275"/>
        <end position="302"/>
    </location>
</feature>
<proteinExistence type="predicted"/>
<dbReference type="InterPro" id="IPR017452">
    <property type="entry name" value="GPCR_Rhodpsn_7TM"/>
</dbReference>
<reference evidence="7" key="1">
    <citation type="submission" date="2015-09" db="EMBL/GenBank/DDBJ databases">
        <title>Draft genome of the parasitic nematode Teladorsagia circumcincta isolate WARC Sus (inbred).</title>
        <authorList>
            <person name="Mitreva M."/>
        </authorList>
    </citation>
    <scope>NUCLEOTIDE SEQUENCE [LARGE SCALE GENOMIC DNA]</scope>
    <source>
        <strain evidence="7">S</strain>
    </source>
</reference>
<dbReference type="InterPro" id="IPR019427">
    <property type="entry name" value="7TM_GPCR_serpentine_rcpt_Srw"/>
</dbReference>
<name>A0A2G9V426_TELCI</name>
<keyword evidence="4 5" id="KW-0472">Membrane</keyword>
<feature type="transmembrane region" description="Helical" evidence="5">
    <location>
        <begin position="136"/>
        <end position="156"/>
    </location>
</feature>
<gene>
    <name evidence="7" type="ORF">TELCIR_00649</name>
</gene>
<dbReference type="SUPFAM" id="SSF81321">
    <property type="entry name" value="Family A G protein-coupled receptor-like"/>
    <property type="match status" value="1"/>
</dbReference>
<keyword evidence="8" id="KW-1185">Reference proteome</keyword>
<evidence type="ECO:0000256" key="1">
    <source>
        <dbReference type="ARBA" id="ARBA00004370"/>
    </source>
</evidence>
<evidence type="ECO:0000256" key="3">
    <source>
        <dbReference type="ARBA" id="ARBA00022989"/>
    </source>
</evidence>
<accession>A0A2G9V426</accession>
<dbReference type="AlphaFoldDB" id="A0A2G9V426"/>
<dbReference type="GO" id="GO:0008528">
    <property type="term" value="F:G protein-coupled peptide receptor activity"/>
    <property type="evidence" value="ECO:0007669"/>
    <property type="project" value="InterPro"/>
</dbReference>
<dbReference type="PANTHER" id="PTHR46273:SF11">
    <property type="entry name" value="G-PROTEIN COUPLED RECEPTORS FAMILY 1 PROFILE DOMAIN-CONTAINING PROTEIN"/>
    <property type="match status" value="1"/>
</dbReference>
<organism evidence="7 8">
    <name type="scientific">Teladorsagia circumcincta</name>
    <name type="common">Brown stomach worm</name>
    <name type="synonym">Ostertagia circumcincta</name>
    <dbReference type="NCBI Taxonomy" id="45464"/>
    <lineage>
        <taxon>Eukaryota</taxon>
        <taxon>Metazoa</taxon>
        <taxon>Ecdysozoa</taxon>
        <taxon>Nematoda</taxon>
        <taxon>Chromadorea</taxon>
        <taxon>Rhabditida</taxon>
        <taxon>Rhabditina</taxon>
        <taxon>Rhabditomorpha</taxon>
        <taxon>Strongyloidea</taxon>
        <taxon>Trichostrongylidae</taxon>
        <taxon>Teladorsagia</taxon>
    </lineage>
</organism>
<dbReference type="OrthoDB" id="5864054at2759"/>
<evidence type="ECO:0000313" key="8">
    <source>
        <dbReference type="Proteomes" id="UP000230423"/>
    </source>
</evidence>
<keyword evidence="2 5" id="KW-0812">Transmembrane</keyword>
<dbReference type="EMBL" id="KZ345006">
    <property type="protein sequence ID" value="PIO77239.1"/>
    <property type="molecule type" value="Genomic_DNA"/>
</dbReference>
<dbReference type="Proteomes" id="UP000230423">
    <property type="component" value="Unassembled WGS sequence"/>
</dbReference>
<evidence type="ECO:0000259" key="6">
    <source>
        <dbReference type="PROSITE" id="PS50262"/>
    </source>
</evidence>
<sequence length="361" mass="41278">MEKFVSRLIYKGRAPLRMEAKGRRHTKRDKRSKVVQVAETGHLSSLSRIECIGSQLALCANFLYSTFFKWASDELCYPFFFSYYMAKTMHVSVTLSVLVHMAGVFHVVALSIIRYCSLSALANINSSQQWFTYQKFRISLTIIFVSVAIIGIPLHFTSEVVMVEENEGCASRHPALRNATAFQLQFSSFPYLQTLNFWLFNLCSKIIPSVILCLMTFMILAKLKKIQQLSSRFTSVERDKQYHRTTNMILIIMFIFIIVELPQGLLAVLSTVTELQLIVILGDFTEMITLLTSCIIFALFCLMNGKIRSAFKEAPCFRWLEGWTRHAIETRIGRSVARDKLLDCSITTKKTVNTSNNYAVL</sequence>
<keyword evidence="3 5" id="KW-1133">Transmembrane helix</keyword>
<dbReference type="PANTHER" id="PTHR46273">
    <property type="entry name" value="MYOSUPPRESSIN RECEPTOR 1, ISOFORM B-RELATED"/>
    <property type="match status" value="1"/>
</dbReference>
<feature type="transmembrane region" description="Helical" evidence="5">
    <location>
        <begin position="197"/>
        <end position="221"/>
    </location>
</feature>
<feature type="domain" description="G-protein coupled receptors family 1 profile" evidence="6">
    <location>
        <begin position="95"/>
        <end position="300"/>
    </location>
</feature>
<dbReference type="Gene3D" id="1.20.1070.10">
    <property type="entry name" value="Rhodopsin 7-helix transmembrane proteins"/>
    <property type="match status" value="1"/>
</dbReference>
<dbReference type="GO" id="GO:0005886">
    <property type="term" value="C:plasma membrane"/>
    <property type="evidence" value="ECO:0007669"/>
    <property type="project" value="TreeGrafter"/>
</dbReference>
<protein>
    <recommendedName>
        <fullName evidence="6">G-protein coupled receptors family 1 profile domain-containing protein</fullName>
    </recommendedName>
</protein>
<comment type="subcellular location">
    <subcellularLocation>
        <location evidence="1">Membrane</location>
    </subcellularLocation>
</comment>
<feature type="transmembrane region" description="Helical" evidence="5">
    <location>
        <begin position="248"/>
        <end position="269"/>
    </location>
</feature>
<dbReference type="Pfam" id="PF10324">
    <property type="entry name" value="7TM_GPCR_Srw"/>
    <property type="match status" value="1"/>
</dbReference>
<evidence type="ECO:0000256" key="4">
    <source>
        <dbReference type="ARBA" id="ARBA00023136"/>
    </source>
</evidence>
<dbReference type="PROSITE" id="PS50262">
    <property type="entry name" value="G_PROTEIN_RECEP_F1_2"/>
    <property type="match status" value="1"/>
</dbReference>